<dbReference type="FunFam" id="1.10.10.10:FF:000001">
    <property type="entry name" value="LysR family transcriptional regulator"/>
    <property type="match status" value="1"/>
</dbReference>
<comment type="caution">
    <text evidence="7">The sequence shown here is derived from an EMBL/GenBank/DDBJ whole genome shotgun (WGS) entry which is preliminary data.</text>
</comment>
<gene>
    <name evidence="7" type="ORF">DD666_05045</name>
</gene>
<proteinExistence type="inferred from homology"/>
<dbReference type="PROSITE" id="PS50931">
    <property type="entry name" value="HTH_LYSR"/>
    <property type="match status" value="1"/>
</dbReference>
<dbReference type="Gene3D" id="3.40.190.290">
    <property type="match status" value="1"/>
</dbReference>
<dbReference type="PANTHER" id="PTHR30293:SF0">
    <property type="entry name" value="NITROGEN ASSIMILATION REGULATORY PROTEIN NAC"/>
    <property type="match status" value="1"/>
</dbReference>
<evidence type="ECO:0000256" key="4">
    <source>
        <dbReference type="ARBA" id="ARBA00023159"/>
    </source>
</evidence>
<dbReference type="AlphaFoldDB" id="A0A356LCW6"/>
<dbReference type="InterPro" id="IPR036390">
    <property type="entry name" value="WH_DNA-bd_sf"/>
</dbReference>
<dbReference type="EMBL" id="DOEK01000008">
    <property type="protein sequence ID" value="HBP28764.1"/>
    <property type="molecule type" value="Genomic_DNA"/>
</dbReference>
<dbReference type="SUPFAM" id="SSF53850">
    <property type="entry name" value="Periplasmic binding protein-like II"/>
    <property type="match status" value="1"/>
</dbReference>
<accession>A0A356LCW6</accession>
<dbReference type="Pfam" id="PF03466">
    <property type="entry name" value="LysR_substrate"/>
    <property type="match status" value="1"/>
</dbReference>
<dbReference type="Pfam" id="PF00126">
    <property type="entry name" value="HTH_1"/>
    <property type="match status" value="1"/>
</dbReference>
<name>A0A356LCW6_9BURK</name>
<dbReference type="InterPro" id="IPR036388">
    <property type="entry name" value="WH-like_DNA-bd_sf"/>
</dbReference>
<keyword evidence="4" id="KW-0010">Activator</keyword>
<evidence type="ECO:0000256" key="3">
    <source>
        <dbReference type="ARBA" id="ARBA00023125"/>
    </source>
</evidence>
<dbReference type="PANTHER" id="PTHR30293">
    <property type="entry name" value="TRANSCRIPTIONAL REGULATORY PROTEIN NAC-RELATED"/>
    <property type="match status" value="1"/>
</dbReference>
<dbReference type="GO" id="GO:2000142">
    <property type="term" value="P:regulation of DNA-templated transcription initiation"/>
    <property type="evidence" value="ECO:0007669"/>
    <property type="project" value="TreeGrafter"/>
</dbReference>
<comment type="similarity">
    <text evidence="1">Belongs to the LysR transcriptional regulatory family.</text>
</comment>
<dbReference type="GO" id="GO:0003700">
    <property type="term" value="F:DNA-binding transcription factor activity"/>
    <property type="evidence" value="ECO:0007669"/>
    <property type="project" value="InterPro"/>
</dbReference>
<evidence type="ECO:0000256" key="5">
    <source>
        <dbReference type="ARBA" id="ARBA00023163"/>
    </source>
</evidence>
<dbReference type="GO" id="GO:0003677">
    <property type="term" value="F:DNA binding"/>
    <property type="evidence" value="ECO:0007669"/>
    <property type="project" value="UniProtKB-KW"/>
</dbReference>
<dbReference type="PRINTS" id="PR00039">
    <property type="entry name" value="HTHLYSR"/>
</dbReference>
<evidence type="ECO:0000313" key="8">
    <source>
        <dbReference type="Proteomes" id="UP000264036"/>
    </source>
</evidence>
<dbReference type="SUPFAM" id="SSF46785">
    <property type="entry name" value="Winged helix' DNA-binding domain"/>
    <property type="match status" value="1"/>
</dbReference>
<evidence type="ECO:0000313" key="7">
    <source>
        <dbReference type="EMBL" id="HBP28764.1"/>
    </source>
</evidence>
<dbReference type="InterPro" id="IPR005119">
    <property type="entry name" value="LysR_subst-bd"/>
</dbReference>
<keyword evidence="5" id="KW-0804">Transcription</keyword>
<evidence type="ECO:0000256" key="1">
    <source>
        <dbReference type="ARBA" id="ARBA00009437"/>
    </source>
</evidence>
<protein>
    <recommendedName>
        <fullName evidence="6">HTH lysR-type domain-containing protein</fullName>
    </recommendedName>
</protein>
<sequence length="314" mass="34701">MNLRQLAYFVAVAEQRSIQKASAVLHISQPSVSTQIKLLEEELQAQLLERRQSGTVLTPEGELFLNYARTALDALDAAKISLRAKTSSEVGKVVVGIPGSLSTVLSLPLVRQVQLECPNIRLKLVSGLSGHLAKWIEDGDVDFGLVHGIPQENGLDFDFLMREHLFLVSSFGNTSLQSKCTADGDISFAHLHNLPLVLPGKEHGLRRIVEEQARLAGVKLYIRTELDAHELLAEWVKDTADCAVLSLAALKMHGDINDFLIARIVDPVIERRVSIAYASKRPLSRASRRVEGILRNLLSAEIDKGWWTYATLNS</sequence>
<dbReference type="Proteomes" id="UP000264036">
    <property type="component" value="Unassembled WGS sequence"/>
</dbReference>
<dbReference type="Gene3D" id="1.10.10.10">
    <property type="entry name" value="Winged helix-like DNA-binding domain superfamily/Winged helix DNA-binding domain"/>
    <property type="match status" value="1"/>
</dbReference>
<reference evidence="7 8" key="1">
    <citation type="journal article" date="2018" name="Nat. Biotechnol.">
        <title>A standardized bacterial taxonomy based on genome phylogeny substantially revises the tree of life.</title>
        <authorList>
            <person name="Parks D.H."/>
            <person name="Chuvochina M."/>
            <person name="Waite D.W."/>
            <person name="Rinke C."/>
            <person name="Skarshewski A."/>
            <person name="Chaumeil P.A."/>
            <person name="Hugenholtz P."/>
        </authorList>
    </citation>
    <scope>NUCLEOTIDE SEQUENCE [LARGE SCALE GENOMIC DNA]</scope>
    <source>
        <strain evidence="7">UBA10707</strain>
    </source>
</reference>
<feature type="domain" description="HTH lysR-type" evidence="6">
    <location>
        <begin position="1"/>
        <end position="58"/>
    </location>
</feature>
<keyword evidence="2" id="KW-0805">Transcription regulation</keyword>
<keyword evidence="3" id="KW-0238">DNA-binding</keyword>
<organism evidence="7 8">
    <name type="scientific">Advenella kashmirensis</name>
    <dbReference type="NCBI Taxonomy" id="310575"/>
    <lineage>
        <taxon>Bacteria</taxon>
        <taxon>Pseudomonadati</taxon>
        <taxon>Pseudomonadota</taxon>
        <taxon>Betaproteobacteria</taxon>
        <taxon>Burkholderiales</taxon>
        <taxon>Alcaligenaceae</taxon>
    </lineage>
</organism>
<evidence type="ECO:0000256" key="2">
    <source>
        <dbReference type="ARBA" id="ARBA00023015"/>
    </source>
</evidence>
<evidence type="ECO:0000259" key="6">
    <source>
        <dbReference type="PROSITE" id="PS50931"/>
    </source>
</evidence>
<dbReference type="InterPro" id="IPR000847">
    <property type="entry name" value="LysR_HTH_N"/>
</dbReference>